<comment type="caution">
    <text evidence="3">The sequence shown here is derived from an EMBL/GenBank/DDBJ whole genome shotgun (WGS) entry which is preliminary data.</text>
</comment>
<dbReference type="AlphaFoldDB" id="A0AAN8S2H3"/>
<dbReference type="EMBL" id="JAVHJM010000002">
    <property type="protein sequence ID" value="KAK6517946.1"/>
    <property type="molecule type" value="Genomic_DNA"/>
</dbReference>
<feature type="domain" description="H15" evidence="2">
    <location>
        <begin position="13"/>
        <end position="75"/>
    </location>
</feature>
<evidence type="ECO:0000313" key="3">
    <source>
        <dbReference type="EMBL" id="KAK6517946.1"/>
    </source>
</evidence>
<name>A0AAN8S2H3_9PEZI</name>
<reference evidence="3 4" key="1">
    <citation type="submission" date="2019-10" db="EMBL/GenBank/DDBJ databases">
        <authorList>
            <person name="Palmer J.M."/>
        </authorList>
    </citation>
    <scope>NUCLEOTIDE SEQUENCE [LARGE SCALE GENOMIC DNA]</scope>
    <source>
        <strain evidence="3 4">TWF506</strain>
    </source>
</reference>
<accession>A0AAN8S2H3</accession>
<dbReference type="InterPro" id="IPR005818">
    <property type="entry name" value="Histone_H1/H5_H15"/>
</dbReference>
<dbReference type="GO" id="GO:0003677">
    <property type="term" value="F:DNA binding"/>
    <property type="evidence" value="ECO:0007669"/>
    <property type="project" value="InterPro"/>
</dbReference>
<dbReference type="InterPro" id="IPR036390">
    <property type="entry name" value="WH_DNA-bd_sf"/>
</dbReference>
<evidence type="ECO:0000256" key="1">
    <source>
        <dbReference type="ARBA" id="ARBA00020833"/>
    </source>
</evidence>
<evidence type="ECO:0000313" key="4">
    <source>
        <dbReference type="Proteomes" id="UP001307849"/>
    </source>
</evidence>
<protein>
    <recommendedName>
        <fullName evidence="1">Histone H1</fullName>
    </recommendedName>
</protein>
<evidence type="ECO:0000259" key="2">
    <source>
        <dbReference type="Pfam" id="PF00538"/>
    </source>
</evidence>
<keyword evidence="4" id="KW-1185">Reference proteome</keyword>
<dbReference type="Proteomes" id="UP001307849">
    <property type="component" value="Unassembled WGS sequence"/>
</dbReference>
<dbReference type="Pfam" id="PF00538">
    <property type="entry name" value="Linker_histone"/>
    <property type="match status" value="1"/>
</dbReference>
<proteinExistence type="predicted"/>
<dbReference type="GO" id="GO:0000786">
    <property type="term" value="C:nucleosome"/>
    <property type="evidence" value="ECO:0007669"/>
    <property type="project" value="InterPro"/>
</dbReference>
<dbReference type="SUPFAM" id="SSF46785">
    <property type="entry name" value="Winged helix' DNA-binding domain"/>
    <property type="match status" value="1"/>
</dbReference>
<sequence>MKTATEKEYLDLVKESLEDEGRSRWTISTWVKEKLQEEGKYLGLIHDKRIKAVLKQGLESGELVRPNGPLGYIHLSTAKTQGQTHVI</sequence>
<dbReference type="InterPro" id="IPR036388">
    <property type="entry name" value="WH-like_DNA-bd_sf"/>
</dbReference>
<dbReference type="Gene3D" id="1.10.10.10">
    <property type="entry name" value="Winged helix-like DNA-binding domain superfamily/Winged helix DNA-binding domain"/>
    <property type="match status" value="1"/>
</dbReference>
<dbReference type="GO" id="GO:0006334">
    <property type="term" value="P:nucleosome assembly"/>
    <property type="evidence" value="ECO:0007669"/>
    <property type="project" value="InterPro"/>
</dbReference>
<gene>
    <name evidence="3" type="ORF">TWF506_005115</name>
</gene>
<organism evidence="3 4">
    <name type="scientific">Arthrobotrys conoides</name>
    <dbReference type="NCBI Taxonomy" id="74498"/>
    <lineage>
        <taxon>Eukaryota</taxon>
        <taxon>Fungi</taxon>
        <taxon>Dikarya</taxon>
        <taxon>Ascomycota</taxon>
        <taxon>Pezizomycotina</taxon>
        <taxon>Orbiliomycetes</taxon>
        <taxon>Orbiliales</taxon>
        <taxon>Orbiliaceae</taxon>
        <taxon>Arthrobotrys</taxon>
    </lineage>
</organism>